<evidence type="ECO:0000256" key="10">
    <source>
        <dbReference type="SAM" id="MobiDB-lite"/>
    </source>
</evidence>
<comment type="similarity">
    <text evidence="2 9">Belongs to the nucleoporin Nup85 family.</text>
</comment>
<dbReference type="GO" id="GO:0045893">
    <property type="term" value="P:positive regulation of DNA-templated transcription"/>
    <property type="evidence" value="ECO:0007669"/>
    <property type="project" value="TreeGrafter"/>
</dbReference>
<keyword evidence="3 9" id="KW-0813">Transport</keyword>
<evidence type="ECO:0000256" key="5">
    <source>
        <dbReference type="ARBA" id="ARBA00022927"/>
    </source>
</evidence>
<dbReference type="GO" id="GO:0006406">
    <property type="term" value="P:mRNA export from nucleus"/>
    <property type="evidence" value="ECO:0007669"/>
    <property type="project" value="TreeGrafter"/>
</dbReference>
<comment type="function">
    <text evidence="9">Functions as a component of the nuclear pore complex (NPC).</text>
</comment>
<sequence>MEDFGGKPASRKSSRPVSPTKSVRDKHARASSVGSPVRSPAKSRLGVNHHTYDIGGIAKSIATTIRPVNTLRENDKLILQTERILNALGESDATEEALSAACRELGKLWNHPHKPVTDIVGPAESDSPLAKVDFVTSLLLQLHHPPPLTAEKNALTLSSRGQRSAFSSSFGRPTATGREIPMPKVLLDWLASHHDPSAPDFELFKNMGGNYSSRPGYWDTIFASVMRGSFEDALTFLKGGNFSVAESALEDGYPIPGYSGTQLVNVNRAVNQAIEVLESCPAYNNDDWDVKGSDWMLFRRTVASTIEDLRIFSEGEGQRTDDYFNASASQGDVYSFSTASRRAVSQVPWAVYENLQILYDLLLGKPEEILQTSFDWLEAVICMTAWWDGEDEEDAPQNSFAMARRTLRSRTADATPKQAYRQRLGASLAKILAEDDPGLTINTNNPVEVALACVMEENMEGLVNILRCWSMMATTAVVEVASTGGWLGDTSKDLMKGFDQSDLMVLSFGQGHKQGIAKDDLLEQYAELLFGKTQVQGSEGWELAIQVLGRLDHADTAKDRISQLLDRLSLSSAERVDKILDVCNSLGLVEHANIIAERYATSLAENSYNYGSALFYYARAHNSKKIRHVLDLLISLCLIHSMAYPPKADLDDRLRSLIDKPKQTLSQLSRTDLDAAHLLSMYLSGYATLRKFYDLRDEEVNSAEGKVAHRPVERKRQAAAALVAVVNSAADSIRGGLYDPSADAIVQVDGLLTLLGETLPFVNQPKRLLSLVNLATLSQAVEDLQTAPSLVYAQCEEHLQATLGQVHGGGAAPTASSSALLKKSVSSSFSMIGGSTTEGSGVLVDRSEGALDAKRGWDWRRGVQGGAKGRDVCGVLRLGIAREVGRAWAEGAEW</sequence>
<keyword evidence="4 9" id="KW-0509">mRNA transport</keyword>
<dbReference type="EMBL" id="ML995491">
    <property type="protein sequence ID" value="KAF2139801.1"/>
    <property type="molecule type" value="Genomic_DNA"/>
</dbReference>
<keyword evidence="5 9" id="KW-0653">Protein transport</keyword>
<keyword evidence="7 9" id="KW-0906">Nuclear pore complex</keyword>
<evidence type="ECO:0000256" key="9">
    <source>
        <dbReference type="RuleBase" id="RU365073"/>
    </source>
</evidence>
<comment type="subcellular location">
    <subcellularLocation>
        <location evidence="1 9">Nucleus</location>
        <location evidence="1 9">Nuclear pore complex</location>
    </subcellularLocation>
</comment>
<dbReference type="GO" id="GO:0031080">
    <property type="term" value="C:nuclear pore outer ring"/>
    <property type="evidence" value="ECO:0007669"/>
    <property type="project" value="TreeGrafter"/>
</dbReference>
<dbReference type="Pfam" id="PF07575">
    <property type="entry name" value="Nucleopor_Nup85"/>
    <property type="match status" value="1"/>
</dbReference>
<evidence type="ECO:0000256" key="1">
    <source>
        <dbReference type="ARBA" id="ARBA00004567"/>
    </source>
</evidence>
<evidence type="ECO:0000256" key="7">
    <source>
        <dbReference type="ARBA" id="ARBA00023132"/>
    </source>
</evidence>
<evidence type="ECO:0000313" key="11">
    <source>
        <dbReference type="EMBL" id="KAF2139801.1"/>
    </source>
</evidence>
<evidence type="ECO:0000256" key="3">
    <source>
        <dbReference type="ARBA" id="ARBA00022448"/>
    </source>
</evidence>
<feature type="region of interest" description="Disordered" evidence="10">
    <location>
        <begin position="1"/>
        <end position="43"/>
    </location>
</feature>
<evidence type="ECO:0000256" key="8">
    <source>
        <dbReference type="ARBA" id="ARBA00023242"/>
    </source>
</evidence>
<dbReference type="Proteomes" id="UP000799438">
    <property type="component" value="Unassembled WGS sequence"/>
</dbReference>
<dbReference type="OrthoDB" id="5422384at2759"/>
<gene>
    <name evidence="11" type="ORF">K452DRAFT_231551</name>
</gene>
<protein>
    <recommendedName>
        <fullName evidence="9">Nuclear pore complex protein Nup85</fullName>
    </recommendedName>
</protein>
<keyword evidence="9" id="KW-0472">Membrane</keyword>
<keyword evidence="6 9" id="KW-0811">Translocation</keyword>
<dbReference type="PANTHER" id="PTHR13373:SF21">
    <property type="entry name" value="NUCLEAR PORE COMPLEX PROTEIN NUP85"/>
    <property type="match status" value="1"/>
</dbReference>
<organism evidence="11 12">
    <name type="scientific">Aplosporella prunicola CBS 121167</name>
    <dbReference type="NCBI Taxonomy" id="1176127"/>
    <lineage>
        <taxon>Eukaryota</taxon>
        <taxon>Fungi</taxon>
        <taxon>Dikarya</taxon>
        <taxon>Ascomycota</taxon>
        <taxon>Pezizomycotina</taxon>
        <taxon>Dothideomycetes</taxon>
        <taxon>Dothideomycetes incertae sedis</taxon>
        <taxon>Botryosphaeriales</taxon>
        <taxon>Aplosporellaceae</taxon>
        <taxon>Aplosporella</taxon>
    </lineage>
</organism>
<dbReference type="GO" id="GO:0006606">
    <property type="term" value="P:protein import into nucleus"/>
    <property type="evidence" value="ECO:0007669"/>
    <property type="project" value="TreeGrafter"/>
</dbReference>
<evidence type="ECO:0000256" key="2">
    <source>
        <dbReference type="ARBA" id="ARBA00005573"/>
    </source>
</evidence>
<dbReference type="InterPro" id="IPR011502">
    <property type="entry name" value="Nucleoporin_Nup85"/>
</dbReference>
<dbReference type="PANTHER" id="PTHR13373">
    <property type="entry name" value="FROUNT PROTEIN-RELATED"/>
    <property type="match status" value="1"/>
</dbReference>
<dbReference type="RefSeq" id="XP_033395514.1">
    <property type="nucleotide sequence ID" value="XM_033537172.1"/>
</dbReference>
<accession>A0A6A6BBE3</accession>
<keyword evidence="12" id="KW-1185">Reference proteome</keyword>
<evidence type="ECO:0000256" key="4">
    <source>
        <dbReference type="ARBA" id="ARBA00022816"/>
    </source>
</evidence>
<dbReference type="AlphaFoldDB" id="A0A6A6BBE3"/>
<proteinExistence type="inferred from homology"/>
<keyword evidence="8 9" id="KW-0539">Nucleus</keyword>
<evidence type="ECO:0000256" key="6">
    <source>
        <dbReference type="ARBA" id="ARBA00023010"/>
    </source>
</evidence>
<dbReference type="GeneID" id="54294668"/>
<name>A0A6A6BBE3_9PEZI</name>
<dbReference type="GO" id="GO:0017056">
    <property type="term" value="F:structural constituent of nuclear pore"/>
    <property type="evidence" value="ECO:0007669"/>
    <property type="project" value="TreeGrafter"/>
</dbReference>
<reference evidence="11" key="1">
    <citation type="journal article" date="2020" name="Stud. Mycol.">
        <title>101 Dothideomycetes genomes: a test case for predicting lifestyles and emergence of pathogens.</title>
        <authorList>
            <person name="Haridas S."/>
            <person name="Albert R."/>
            <person name="Binder M."/>
            <person name="Bloem J."/>
            <person name="Labutti K."/>
            <person name="Salamov A."/>
            <person name="Andreopoulos B."/>
            <person name="Baker S."/>
            <person name="Barry K."/>
            <person name="Bills G."/>
            <person name="Bluhm B."/>
            <person name="Cannon C."/>
            <person name="Castanera R."/>
            <person name="Culley D."/>
            <person name="Daum C."/>
            <person name="Ezra D."/>
            <person name="Gonzalez J."/>
            <person name="Henrissat B."/>
            <person name="Kuo A."/>
            <person name="Liang C."/>
            <person name="Lipzen A."/>
            <person name="Lutzoni F."/>
            <person name="Magnuson J."/>
            <person name="Mondo S."/>
            <person name="Nolan M."/>
            <person name="Ohm R."/>
            <person name="Pangilinan J."/>
            <person name="Park H.-J."/>
            <person name="Ramirez L."/>
            <person name="Alfaro M."/>
            <person name="Sun H."/>
            <person name="Tritt A."/>
            <person name="Yoshinaga Y."/>
            <person name="Zwiers L.-H."/>
            <person name="Turgeon B."/>
            <person name="Goodwin S."/>
            <person name="Spatafora J."/>
            <person name="Crous P."/>
            <person name="Grigoriev I."/>
        </authorList>
    </citation>
    <scope>NUCLEOTIDE SEQUENCE</scope>
    <source>
        <strain evidence="11">CBS 121167</strain>
    </source>
</reference>
<comment type="subunit">
    <text evidence="9">Component of the nuclear pore complex (NPC).</text>
</comment>
<evidence type="ECO:0000313" key="12">
    <source>
        <dbReference type="Proteomes" id="UP000799438"/>
    </source>
</evidence>
<dbReference type="GO" id="GO:0031965">
    <property type="term" value="C:nuclear membrane"/>
    <property type="evidence" value="ECO:0007669"/>
    <property type="project" value="UniProtKB-UniRule"/>
</dbReference>